<evidence type="ECO:0000313" key="3">
    <source>
        <dbReference type="Proteomes" id="UP000593564"/>
    </source>
</evidence>
<gene>
    <name evidence="2" type="ORF">HYC85_003648</name>
</gene>
<sequence length="83" mass="8751">MLTRIGTSKPIILLMVMVITSSIGTQIVSQYSSTFSEQGSSISPPTSLKNSFTEKPCSMATSTTSALPNVANSMATDSDFHTS</sequence>
<feature type="signal peptide" evidence="1">
    <location>
        <begin position="1"/>
        <end position="24"/>
    </location>
</feature>
<dbReference type="Proteomes" id="UP000593564">
    <property type="component" value="Unassembled WGS sequence"/>
</dbReference>
<proteinExistence type="predicted"/>
<accession>A0A7J7HU96</accession>
<feature type="chain" id="PRO_5029726278" evidence="1">
    <location>
        <begin position="25"/>
        <end position="83"/>
    </location>
</feature>
<evidence type="ECO:0000256" key="1">
    <source>
        <dbReference type="SAM" id="SignalP"/>
    </source>
</evidence>
<keyword evidence="3" id="KW-1185">Reference proteome</keyword>
<name>A0A7J7HU96_CAMSI</name>
<reference evidence="2 3" key="2">
    <citation type="submission" date="2020-07" db="EMBL/GenBank/DDBJ databases">
        <title>Genome assembly of wild tea tree DASZ reveals pedigree and selection history of tea varieties.</title>
        <authorList>
            <person name="Zhang W."/>
        </authorList>
    </citation>
    <scope>NUCLEOTIDE SEQUENCE [LARGE SCALE GENOMIC DNA]</scope>
    <source>
        <strain evidence="3">cv. G240</strain>
        <tissue evidence="2">Leaf</tissue>
    </source>
</reference>
<dbReference type="EMBL" id="JACBKZ010000002">
    <property type="protein sequence ID" value="KAF5956423.1"/>
    <property type="molecule type" value="Genomic_DNA"/>
</dbReference>
<comment type="caution">
    <text evidence="2">The sequence shown here is derived from an EMBL/GenBank/DDBJ whole genome shotgun (WGS) entry which is preliminary data.</text>
</comment>
<organism evidence="2 3">
    <name type="scientific">Camellia sinensis</name>
    <name type="common">Tea plant</name>
    <name type="synonym">Thea sinensis</name>
    <dbReference type="NCBI Taxonomy" id="4442"/>
    <lineage>
        <taxon>Eukaryota</taxon>
        <taxon>Viridiplantae</taxon>
        <taxon>Streptophyta</taxon>
        <taxon>Embryophyta</taxon>
        <taxon>Tracheophyta</taxon>
        <taxon>Spermatophyta</taxon>
        <taxon>Magnoliopsida</taxon>
        <taxon>eudicotyledons</taxon>
        <taxon>Gunneridae</taxon>
        <taxon>Pentapetalae</taxon>
        <taxon>asterids</taxon>
        <taxon>Ericales</taxon>
        <taxon>Theaceae</taxon>
        <taxon>Camellia</taxon>
    </lineage>
</organism>
<keyword evidence="1" id="KW-0732">Signal</keyword>
<evidence type="ECO:0000313" key="2">
    <source>
        <dbReference type="EMBL" id="KAF5956423.1"/>
    </source>
</evidence>
<reference evidence="3" key="1">
    <citation type="journal article" date="2020" name="Nat. Commun.">
        <title>Genome assembly of wild tea tree DASZ reveals pedigree and selection history of tea varieties.</title>
        <authorList>
            <person name="Zhang W."/>
            <person name="Zhang Y."/>
            <person name="Qiu H."/>
            <person name="Guo Y."/>
            <person name="Wan H."/>
            <person name="Zhang X."/>
            <person name="Scossa F."/>
            <person name="Alseekh S."/>
            <person name="Zhang Q."/>
            <person name="Wang P."/>
            <person name="Xu L."/>
            <person name="Schmidt M.H."/>
            <person name="Jia X."/>
            <person name="Li D."/>
            <person name="Zhu A."/>
            <person name="Guo F."/>
            <person name="Chen W."/>
            <person name="Ni D."/>
            <person name="Usadel B."/>
            <person name="Fernie A.R."/>
            <person name="Wen W."/>
        </authorList>
    </citation>
    <scope>NUCLEOTIDE SEQUENCE [LARGE SCALE GENOMIC DNA]</scope>
    <source>
        <strain evidence="3">cv. G240</strain>
    </source>
</reference>
<protein>
    <submittedName>
        <fullName evidence="2">Uncharacterized protein</fullName>
    </submittedName>
</protein>
<dbReference type="AlphaFoldDB" id="A0A7J7HU96"/>